<dbReference type="CDD" id="cd18316">
    <property type="entry name" value="BTB_POZ_KCTD-like"/>
    <property type="match status" value="1"/>
</dbReference>
<accession>A0ABD3NR55</accession>
<organism evidence="2 3">
    <name type="scientific">Cyclotella cryptica</name>
    <dbReference type="NCBI Taxonomy" id="29204"/>
    <lineage>
        <taxon>Eukaryota</taxon>
        <taxon>Sar</taxon>
        <taxon>Stramenopiles</taxon>
        <taxon>Ochrophyta</taxon>
        <taxon>Bacillariophyta</taxon>
        <taxon>Coscinodiscophyceae</taxon>
        <taxon>Thalassiosirophycidae</taxon>
        <taxon>Stephanodiscales</taxon>
        <taxon>Stephanodiscaceae</taxon>
        <taxon>Cyclotella</taxon>
    </lineage>
</organism>
<dbReference type="EMBL" id="JABMIG020000441">
    <property type="protein sequence ID" value="KAL3778352.1"/>
    <property type="molecule type" value="Genomic_DNA"/>
</dbReference>
<protein>
    <recommendedName>
        <fullName evidence="1">Potassium channel tetramerisation-type BTB domain-containing protein</fullName>
    </recommendedName>
</protein>
<comment type="caution">
    <text evidence="2">The sequence shown here is derived from an EMBL/GenBank/DDBJ whole genome shotgun (WGS) entry which is preliminary data.</text>
</comment>
<reference evidence="2 3" key="1">
    <citation type="journal article" date="2020" name="G3 (Bethesda)">
        <title>Improved Reference Genome for Cyclotella cryptica CCMP332, a Model for Cell Wall Morphogenesis, Salinity Adaptation, and Lipid Production in Diatoms (Bacillariophyta).</title>
        <authorList>
            <person name="Roberts W.R."/>
            <person name="Downey K.M."/>
            <person name="Ruck E.C."/>
            <person name="Traller J.C."/>
            <person name="Alverson A.J."/>
        </authorList>
    </citation>
    <scope>NUCLEOTIDE SEQUENCE [LARGE SCALE GENOMIC DNA]</scope>
    <source>
        <strain evidence="2 3">CCMP332</strain>
    </source>
</reference>
<gene>
    <name evidence="2" type="ORF">HJC23_013812</name>
</gene>
<evidence type="ECO:0000313" key="2">
    <source>
        <dbReference type="EMBL" id="KAL3778352.1"/>
    </source>
</evidence>
<dbReference type="PANTHER" id="PTHR14499:SF136">
    <property type="entry name" value="GH08630P"/>
    <property type="match status" value="1"/>
</dbReference>
<feature type="domain" description="Potassium channel tetramerisation-type BTB" evidence="1">
    <location>
        <begin position="11"/>
        <end position="88"/>
    </location>
</feature>
<evidence type="ECO:0000259" key="1">
    <source>
        <dbReference type="Pfam" id="PF02214"/>
    </source>
</evidence>
<evidence type="ECO:0000313" key="3">
    <source>
        <dbReference type="Proteomes" id="UP001516023"/>
    </source>
</evidence>
<sequence length="167" mass="19004">MLTLPRSFETVTFDVGGKICKVSREIIDENPYSMLAHLTDLEWSPIFIDRDGDVFAQVLNYLRYGRITLPITIPKDMFLQELEFYGIVPGEGTISEDTSTMMKIESFRAKLEEKGSEQADNESSNFKETGIKGAGRAGWDLLKQLDRKLAELDEAFVQLLMRWSSPL</sequence>
<dbReference type="AlphaFoldDB" id="A0ABD3NR55"/>
<keyword evidence="3" id="KW-1185">Reference proteome</keyword>
<dbReference type="SUPFAM" id="SSF54695">
    <property type="entry name" value="POZ domain"/>
    <property type="match status" value="1"/>
</dbReference>
<dbReference type="Pfam" id="PF02214">
    <property type="entry name" value="BTB_2"/>
    <property type="match status" value="1"/>
</dbReference>
<dbReference type="PANTHER" id="PTHR14499">
    <property type="entry name" value="POTASSIUM CHANNEL TETRAMERIZATION DOMAIN-CONTAINING"/>
    <property type="match status" value="1"/>
</dbReference>
<name>A0ABD3NR55_9STRA</name>
<dbReference type="InterPro" id="IPR011333">
    <property type="entry name" value="SKP1/BTB/POZ_sf"/>
</dbReference>
<proteinExistence type="predicted"/>
<dbReference type="Proteomes" id="UP001516023">
    <property type="component" value="Unassembled WGS sequence"/>
</dbReference>
<dbReference type="Gene3D" id="3.30.710.10">
    <property type="entry name" value="Potassium Channel Kv1.1, Chain A"/>
    <property type="match status" value="1"/>
</dbReference>
<dbReference type="InterPro" id="IPR003131">
    <property type="entry name" value="T1-type_BTB"/>
</dbReference>